<evidence type="ECO:0000313" key="6">
    <source>
        <dbReference type="Proteomes" id="UP001500037"/>
    </source>
</evidence>
<dbReference type="InterPro" id="IPR036388">
    <property type="entry name" value="WH-like_DNA-bd_sf"/>
</dbReference>
<dbReference type="Gene3D" id="1.10.10.10">
    <property type="entry name" value="Winged helix-like DNA-binding domain superfamily/Winged helix DNA-binding domain"/>
    <property type="match status" value="2"/>
</dbReference>
<evidence type="ECO:0000256" key="1">
    <source>
        <dbReference type="ARBA" id="ARBA00023015"/>
    </source>
</evidence>
<keyword evidence="3" id="KW-0804">Transcription</keyword>
<feature type="domain" description="HTH asnC-type" evidence="4">
    <location>
        <begin position="206"/>
        <end position="266"/>
    </location>
</feature>
<dbReference type="PANTHER" id="PTHR30154:SF34">
    <property type="entry name" value="TRANSCRIPTIONAL REGULATOR AZLB"/>
    <property type="match status" value="1"/>
</dbReference>
<dbReference type="InterPro" id="IPR000485">
    <property type="entry name" value="AsnC-type_HTH_dom"/>
</dbReference>
<dbReference type="Pfam" id="PF01037">
    <property type="entry name" value="AsnC_trans_reg"/>
    <property type="match status" value="1"/>
</dbReference>
<keyword evidence="2" id="KW-0238">DNA-binding</keyword>
<gene>
    <name evidence="5" type="ORF">GCM10009665_34670</name>
</gene>
<dbReference type="InterPro" id="IPR019888">
    <property type="entry name" value="Tscrpt_reg_AsnC-like"/>
</dbReference>
<dbReference type="Pfam" id="PF13404">
    <property type="entry name" value="HTH_AsnC-type"/>
    <property type="match status" value="2"/>
</dbReference>
<dbReference type="InterPro" id="IPR036390">
    <property type="entry name" value="WH_DNA-bd_sf"/>
</dbReference>
<evidence type="ECO:0000259" key="4">
    <source>
        <dbReference type="PROSITE" id="PS50956"/>
    </source>
</evidence>
<name>A0ABN1WCX5_9ACTN</name>
<evidence type="ECO:0000256" key="3">
    <source>
        <dbReference type="ARBA" id="ARBA00023163"/>
    </source>
</evidence>
<comment type="caution">
    <text evidence="5">The sequence shown here is derived from an EMBL/GenBank/DDBJ whole genome shotgun (WGS) entry which is preliminary data.</text>
</comment>
<accession>A0ABN1WCX5</accession>
<evidence type="ECO:0000256" key="2">
    <source>
        <dbReference type="ARBA" id="ARBA00023125"/>
    </source>
</evidence>
<dbReference type="InterPro" id="IPR019887">
    <property type="entry name" value="Tscrpt_reg_AsnC/Lrp_C"/>
</dbReference>
<dbReference type="Gene3D" id="3.30.70.920">
    <property type="match status" value="1"/>
</dbReference>
<keyword evidence="6" id="KW-1185">Reference proteome</keyword>
<dbReference type="SUPFAM" id="SSF46785">
    <property type="entry name" value="Winged helix' DNA-binding domain"/>
    <property type="match status" value="2"/>
</dbReference>
<dbReference type="RefSeq" id="WP_344442555.1">
    <property type="nucleotide sequence ID" value="NZ_BAAALF010000055.1"/>
</dbReference>
<dbReference type="PRINTS" id="PR00033">
    <property type="entry name" value="HTHASNC"/>
</dbReference>
<dbReference type="PROSITE" id="PS50956">
    <property type="entry name" value="HTH_ASNC_2"/>
    <property type="match status" value="1"/>
</dbReference>
<keyword evidence="1" id="KW-0805">Transcription regulation</keyword>
<proteinExistence type="predicted"/>
<dbReference type="EMBL" id="BAAALF010000055">
    <property type="protein sequence ID" value="GAA1240894.1"/>
    <property type="molecule type" value="Genomic_DNA"/>
</dbReference>
<dbReference type="SUPFAM" id="SSF54909">
    <property type="entry name" value="Dimeric alpha+beta barrel"/>
    <property type="match status" value="1"/>
</dbReference>
<organism evidence="5 6">
    <name type="scientific">Kitasatospora nipponensis</name>
    <dbReference type="NCBI Taxonomy" id="258049"/>
    <lineage>
        <taxon>Bacteria</taxon>
        <taxon>Bacillati</taxon>
        <taxon>Actinomycetota</taxon>
        <taxon>Actinomycetes</taxon>
        <taxon>Kitasatosporales</taxon>
        <taxon>Streptomycetaceae</taxon>
        <taxon>Kitasatospora</taxon>
    </lineage>
</organism>
<protein>
    <submittedName>
        <fullName evidence="5">Lrp/AsnC family transcriptional regulator</fullName>
    </submittedName>
</protein>
<evidence type="ECO:0000313" key="5">
    <source>
        <dbReference type="EMBL" id="GAA1240894.1"/>
    </source>
</evidence>
<dbReference type="SMART" id="SM00344">
    <property type="entry name" value="HTH_ASNC"/>
    <property type="match status" value="2"/>
</dbReference>
<reference evidence="5 6" key="1">
    <citation type="journal article" date="2019" name="Int. J. Syst. Evol. Microbiol.">
        <title>The Global Catalogue of Microorganisms (GCM) 10K type strain sequencing project: providing services to taxonomists for standard genome sequencing and annotation.</title>
        <authorList>
            <consortium name="The Broad Institute Genomics Platform"/>
            <consortium name="The Broad Institute Genome Sequencing Center for Infectious Disease"/>
            <person name="Wu L."/>
            <person name="Ma J."/>
        </authorList>
    </citation>
    <scope>NUCLEOTIDE SEQUENCE [LARGE SCALE GENOMIC DNA]</scope>
    <source>
        <strain evidence="5 6">JCM 13004</strain>
    </source>
</reference>
<sequence length="360" mass="37294">MQTETTDPATLLDLLDRRLVCALQIDGRAEPGRIAAALGVSVRTVTRRLARLRETGVLRVVLLAGAEDEEVGALLLRVRVLRGKVAAVADALAARADVPFVDLMLGGEEVSAVVLTDLAGRDRLLYRQLPGTEAVTETTVHAVLHLFADAGQWQGGLFTADEVAALSPAAPVPDPTAAPAGSAAGPTPGPMPALAAVPAAVRAPAPDPLDRLLLAELADDARRSAASLAAALGTPESTVRRRLHRLAAAGLLRTHATVDPRVLGMAVDANLWLTVPPAHLAEAGRVLAAHPQVHGVLATSGPANLMAAVFCPDYEGLYRFTTEVLGPLGVDRVETAIVGRAVKRAGVRLTAPGAVRRPGG</sequence>
<dbReference type="InterPro" id="IPR011008">
    <property type="entry name" value="Dimeric_a/b-barrel"/>
</dbReference>
<dbReference type="PANTHER" id="PTHR30154">
    <property type="entry name" value="LEUCINE-RESPONSIVE REGULATORY PROTEIN"/>
    <property type="match status" value="1"/>
</dbReference>
<dbReference type="Proteomes" id="UP001500037">
    <property type="component" value="Unassembled WGS sequence"/>
</dbReference>